<dbReference type="AlphaFoldDB" id="A0A2S6CBA0"/>
<dbReference type="OrthoDB" id="2687876at2759"/>
<sequence>MPEIAAAIQLLLASVDEDEESHFRFLCDGKHVKYLTVAAGLYTAEEMCFGPVFVSLLPHLPPGDWNCGHVSQCPANHKPYFAQVTNTKLPGIQCVWHSTHVNHLDLTYGIKLRSGVYEATSSKLPDTVVAKFARFPWEIRALEKETEAYQCINGQDIGPQFLGHIVEEGRTIGFLMEKITDARHAGEGDLRICQQKLSMLHQMGILHGDINRFNFLIKMGCVTLLDFENARKCDSVEELDQELQALAQQLSAISGRGGNIPVETEV</sequence>
<reference evidence="3" key="1">
    <citation type="journal article" date="2017" name="bioRxiv">
        <title>Conservation of a gene cluster reveals novel cercosporin biosynthetic mechanisms and extends production to the genus Colletotrichum.</title>
        <authorList>
            <person name="de Jonge R."/>
            <person name="Ebert M.K."/>
            <person name="Huitt-Roehl C.R."/>
            <person name="Pal P."/>
            <person name="Suttle J.C."/>
            <person name="Spanner R.E."/>
            <person name="Neubauer J.D."/>
            <person name="Jurick W.M.II."/>
            <person name="Stott K.A."/>
            <person name="Secor G.A."/>
            <person name="Thomma B.P.H.J."/>
            <person name="Van de Peer Y."/>
            <person name="Townsend C.A."/>
            <person name="Bolton M.D."/>
        </authorList>
    </citation>
    <scope>NUCLEOTIDE SEQUENCE [LARGE SCALE GENOMIC DNA]</scope>
    <source>
        <strain evidence="3">CBS538.71</strain>
    </source>
</reference>
<comment type="caution">
    <text evidence="2">The sequence shown here is derived from an EMBL/GenBank/DDBJ whole genome shotgun (WGS) entry which is preliminary data.</text>
</comment>
<dbReference type="STRING" id="357750.A0A2S6CBA0"/>
<evidence type="ECO:0000313" key="3">
    <source>
        <dbReference type="Proteomes" id="UP000237631"/>
    </source>
</evidence>
<evidence type="ECO:0000313" key="2">
    <source>
        <dbReference type="EMBL" id="PPJ56987.1"/>
    </source>
</evidence>
<evidence type="ECO:0008006" key="4">
    <source>
        <dbReference type="Google" id="ProtNLM"/>
    </source>
</evidence>
<evidence type="ECO:0000256" key="1">
    <source>
        <dbReference type="SAM" id="Coils"/>
    </source>
</evidence>
<dbReference type="EMBL" id="PNEN01000503">
    <property type="protein sequence ID" value="PPJ56987.1"/>
    <property type="molecule type" value="Genomic_DNA"/>
</dbReference>
<dbReference type="Proteomes" id="UP000237631">
    <property type="component" value="Unassembled WGS sequence"/>
</dbReference>
<accession>A0A2S6CBA0</accession>
<organism evidence="2 3">
    <name type="scientific">Cercospora berteroae</name>
    <dbReference type="NCBI Taxonomy" id="357750"/>
    <lineage>
        <taxon>Eukaryota</taxon>
        <taxon>Fungi</taxon>
        <taxon>Dikarya</taxon>
        <taxon>Ascomycota</taxon>
        <taxon>Pezizomycotina</taxon>
        <taxon>Dothideomycetes</taxon>
        <taxon>Dothideomycetidae</taxon>
        <taxon>Mycosphaerellales</taxon>
        <taxon>Mycosphaerellaceae</taxon>
        <taxon>Cercospora</taxon>
    </lineage>
</organism>
<keyword evidence="3" id="KW-1185">Reference proteome</keyword>
<gene>
    <name evidence="2" type="ORF">CBER1_00528</name>
</gene>
<name>A0A2S6CBA0_9PEZI</name>
<dbReference type="Gene3D" id="1.10.510.10">
    <property type="entry name" value="Transferase(Phosphotransferase) domain 1"/>
    <property type="match status" value="1"/>
</dbReference>
<proteinExistence type="predicted"/>
<feature type="coiled-coil region" evidence="1">
    <location>
        <begin position="229"/>
        <end position="256"/>
    </location>
</feature>
<keyword evidence="1" id="KW-0175">Coiled coil</keyword>
<dbReference type="SUPFAM" id="SSF56112">
    <property type="entry name" value="Protein kinase-like (PK-like)"/>
    <property type="match status" value="1"/>
</dbReference>
<dbReference type="InterPro" id="IPR011009">
    <property type="entry name" value="Kinase-like_dom_sf"/>
</dbReference>
<protein>
    <recommendedName>
        <fullName evidence="4">Aminoglycoside phosphotransferase domain-containing protein</fullName>
    </recommendedName>
</protein>